<feature type="compositionally biased region" description="Basic and acidic residues" evidence="1">
    <location>
        <begin position="263"/>
        <end position="310"/>
    </location>
</feature>
<gene>
    <name evidence="2" type="ORF">B0T18DRAFT_320609</name>
</gene>
<proteinExistence type="predicted"/>
<feature type="compositionally biased region" description="Basic and acidic residues" evidence="1">
    <location>
        <begin position="63"/>
        <end position="73"/>
    </location>
</feature>
<feature type="compositionally biased region" description="Basic and acidic residues" evidence="1">
    <location>
        <begin position="675"/>
        <end position="684"/>
    </location>
</feature>
<dbReference type="EMBL" id="JAUKUD010000002">
    <property type="protein sequence ID" value="KAK0751152.1"/>
    <property type="molecule type" value="Genomic_DNA"/>
</dbReference>
<feature type="region of interest" description="Disordered" evidence="1">
    <location>
        <begin position="469"/>
        <end position="848"/>
    </location>
</feature>
<feature type="compositionally biased region" description="Polar residues" evidence="1">
    <location>
        <begin position="437"/>
        <end position="455"/>
    </location>
</feature>
<feature type="compositionally biased region" description="Basic and acidic residues" evidence="1">
    <location>
        <begin position="191"/>
        <end position="224"/>
    </location>
</feature>
<feature type="region of interest" description="Disordered" evidence="1">
    <location>
        <begin position="29"/>
        <end position="389"/>
    </location>
</feature>
<feature type="region of interest" description="Disordered" evidence="1">
    <location>
        <begin position="422"/>
        <end position="456"/>
    </location>
</feature>
<protein>
    <submittedName>
        <fullName evidence="2">Uncharacterized protein</fullName>
    </submittedName>
</protein>
<dbReference type="InterPro" id="IPR046784">
    <property type="entry name" value="Eap1"/>
</dbReference>
<evidence type="ECO:0000256" key="1">
    <source>
        <dbReference type="SAM" id="MobiDB-lite"/>
    </source>
</evidence>
<evidence type="ECO:0000313" key="2">
    <source>
        <dbReference type="EMBL" id="KAK0751152.1"/>
    </source>
</evidence>
<feature type="compositionally biased region" description="Pro residues" evidence="1">
    <location>
        <begin position="793"/>
        <end position="815"/>
    </location>
</feature>
<feature type="compositionally biased region" description="Gly residues" evidence="1">
    <location>
        <begin position="816"/>
        <end position="825"/>
    </location>
</feature>
<comment type="caution">
    <text evidence="2">The sequence shown here is derived from an EMBL/GenBank/DDBJ whole genome shotgun (WGS) entry which is preliminary data.</text>
</comment>
<name>A0AA40F4Q0_9PEZI</name>
<keyword evidence="3" id="KW-1185">Reference proteome</keyword>
<feature type="compositionally biased region" description="Pro residues" evidence="1">
    <location>
        <begin position="762"/>
        <end position="779"/>
    </location>
</feature>
<dbReference type="Proteomes" id="UP001172155">
    <property type="component" value="Unassembled WGS sequence"/>
</dbReference>
<feature type="compositionally biased region" description="Polar residues" evidence="1">
    <location>
        <begin position="746"/>
        <end position="757"/>
    </location>
</feature>
<feature type="compositionally biased region" description="Low complexity" evidence="1">
    <location>
        <begin position="640"/>
        <end position="661"/>
    </location>
</feature>
<dbReference type="Pfam" id="PF20566">
    <property type="entry name" value="Eap1"/>
    <property type="match status" value="1"/>
</dbReference>
<feature type="compositionally biased region" description="Basic and acidic residues" evidence="1">
    <location>
        <begin position="105"/>
        <end position="156"/>
    </location>
</feature>
<evidence type="ECO:0000313" key="3">
    <source>
        <dbReference type="Proteomes" id="UP001172155"/>
    </source>
</evidence>
<reference evidence="2" key="1">
    <citation type="submission" date="2023-06" db="EMBL/GenBank/DDBJ databases">
        <title>Genome-scale phylogeny and comparative genomics of the fungal order Sordariales.</title>
        <authorList>
            <consortium name="Lawrence Berkeley National Laboratory"/>
            <person name="Hensen N."/>
            <person name="Bonometti L."/>
            <person name="Westerberg I."/>
            <person name="Brannstrom I.O."/>
            <person name="Guillou S."/>
            <person name="Cros-Aarteil S."/>
            <person name="Calhoun S."/>
            <person name="Haridas S."/>
            <person name="Kuo A."/>
            <person name="Mondo S."/>
            <person name="Pangilinan J."/>
            <person name="Riley R."/>
            <person name="LaButti K."/>
            <person name="Andreopoulos B."/>
            <person name="Lipzen A."/>
            <person name="Chen C."/>
            <person name="Yanf M."/>
            <person name="Daum C."/>
            <person name="Ng V."/>
            <person name="Clum A."/>
            <person name="Steindorff A."/>
            <person name="Ohm R."/>
            <person name="Martin F."/>
            <person name="Silar P."/>
            <person name="Natvig D."/>
            <person name="Lalanne C."/>
            <person name="Gautier V."/>
            <person name="Ament-velasquez S.L."/>
            <person name="Kruys A."/>
            <person name="Hutchinson M.I."/>
            <person name="Powell A.J."/>
            <person name="Barry K."/>
            <person name="Miller A.N."/>
            <person name="Grigoriev I.V."/>
            <person name="Debuchy R."/>
            <person name="Gladieux P."/>
            <person name="Thoren M.H."/>
            <person name="Johannesson H."/>
        </authorList>
    </citation>
    <scope>NUCLEOTIDE SEQUENCE</scope>
    <source>
        <strain evidence="2">SMH3187-1</strain>
    </source>
</reference>
<dbReference type="AlphaFoldDB" id="A0AA40F4Q0"/>
<accession>A0AA40F4Q0</accession>
<feature type="compositionally biased region" description="Polar residues" evidence="1">
    <location>
        <begin position="565"/>
        <end position="599"/>
    </location>
</feature>
<feature type="compositionally biased region" description="Basic and acidic residues" evidence="1">
    <location>
        <begin position="324"/>
        <end position="367"/>
    </location>
</feature>
<feature type="compositionally biased region" description="Gly residues" evidence="1">
    <location>
        <begin position="782"/>
        <end position="791"/>
    </location>
</feature>
<organism evidence="2 3">
    <name type="scientific">Schizothecium vesticola</name>
    <dbReference type="NCBI Taxonomy" id="314040"/>
    <lineage>
        <taxon>Eukaryota</taxon>
        <taxon>Fungi</taxon>
        <taxon>Dikarya</taxon>
        <taxon>Ascomycota</taxon>
        <taxon>Pezizomycotina</taxon>
        <taxon>Sordariomycetes</taxon>
        <taxon>Sordariomycetidae</taxon>
        <taxon>Sordariales</taxon>
        <taxon>Schizotheciaceae</taxon>
        <taxon>Schizothecium</taxon>
    </lineage>
</organism>
<sequence>MATRYTADLLLYLRDSPLCVKPSNLPPAAEWMGAPPETFRQQPKPTTERVRGGIGDGVLLNQENRRPALDRNGTRSSANPDDFILGPPRSNFASATASRGARVGTEPDRAQKEPERQDRPERFGNLRSRAADNEGPSNDRFRDRDGRPNFRRRGDQDQDTEGWSTVKPRKSFGTEGAERFHMRAGAAGERVGGRDDRRARDRDDREPGERRSRNLDFFNLKDKDGEELEEPRRNGPTRGKSDSWFRGDTTGDTGNGEGAPVSQRERIDKAKSWRDRDPNANDRRGERTSERNQERRWEREREQRNERDPEWLDEPAGETPQGRTQEDFERFMETMKGKKEGAASKTDQKAPEPIEKQSVDSRAELEQKSALSAPAHDPPGEDKFFSMFGGQTQFTTLGGAAEATEAARPKPVKATSRFMNFLPNQDRARTEPPTPAATINASNLIPEAPSNNNEKQAFAALISKLQTSRIGASPEGPGQASQSLAKLFERPPAQQEPPPPKSAMAPTESFQQYGGELREDPRLRGPPQHQSHQMISPRQMMQPSQPPPVSHPEQALHDLLAQRHNLPNLQNQGSNRAPPNNPPMNSNTEFLMRLMQSQRDVPEPPTNRPEMLGRMPQPTKQVSLSNMPDRDQDYQRDPGQSQRQQYHQQILQQQQAQAQQRQHVRGPPGPPGYMDEFHSSEMDSRPQPTQILQRPPPPGMDHHGMHPFQMGPGPAGAGGPMPPPPQQQQQQQQQQRSMIPPPGLVNQRNVNPPQSLSGMYPNYPPPGPGYGAPPLPPPEALGNGGLGGGPRGMVPPPGFFGVGLPPPGFMPPPGMSPGGFQGGPDGFPVGPPGPYDRRVMAPPGYRGP</sequence>
<feature type="compositionally biased region" description="Low complexity" evidence="1">
    <location>
        <begin position="533"/>
        <end position="543"/>
    </location>
</feature>